<name>A0AAD4QPU6_9AGAM</name>
<keyword evidence="3" id="KW-1185">Reference proteome</keyword>
<dbReference type="Proteomes" id="UP001203297">
    <property type="component" value="Unassembled WGS sequence"/>
</dbReference>
<feature type="region of interest" description="Disordered" evidence="1">
    <location>
        <begin position="40"/>
        <end position="194"/>
    </location>
</feature>
<reference evidence="2" key="1">
    <citation type="journal article" date="2022" name="New Phytol.">
        <title>Evolutionary transition to the ectomycorrhizal habit in the genomes of a hyperdiverse lineage of mushroom-forming fungi.</title>
        <authorList>
            <person name="Looney B."/>
            <person name="Miyauchi S."/>
            <person name="Morin E."/>
            <person name="Drula E."/>
            <person name="Courty P.E."/>
            <person name="Kohler A."/>
            <person name="Kuo A."/>
            <person name="LaButti K."/>
            <person name="Pangilinan J."/>
            <person name="Lipzen A."/>
            <person name="Riley R."/>
            <person name="Andreopoulos W."/>
            <person name="He G."/>
            <person name="Johnson J."/>
            <person name="Nolan M."/>
            <person name="Tritt A."/>
            <person name="Barry K.W."/>
            <person name="Grigoriev I.V."/>
            <person name="Nagy L.G."/>
            <person name="Hibbett D."/>
            <person name="Henrissat B."/>
            <person name="Matheny P.B."/>
            <person name="Labbe J."/>
            <person name="Martin F.M."/>
        </authorList>
    </citation>
    <scope>NUCLEOTIDE SEQUENCE</scope>
    <source>
        <strain evidence="2">BPL690</strain>
    </source>
</reference>
<feature type="compositionally biased region" description="Low complexity" evidence="1">
    <location>
        <begin position="78"/>
        <end position="88"/>
    </location>
</feature>
<accession>A0AAD4QPU6</accession>
<organism evidence="2 3">
    <name type="scientific">Multifurca ochricompacta</name>
    <dbReference type="NCBI Taxonomy" id="376703"/>
    <lineage>
        <taxon>Eukaryota</taxon>
        <taxon>Fungi</taxon>
        <taxon>Dikarya</taxon>
        <taxon>Basidiomycota</taxon>
        <taxon>Agaricomycotina</taxon>
        <taxon>Agaricomycetes</taxon>
        <taxon>Russulales</taxon>
        <taxon>Russulaceae</taxon>
        <taxon>Multifurca</taxon>
    </lineage>
</organism>
<evidence type="ECO:0000313" key="2">
    <source>
        <dbReference type="EMBL" id="KAI0303583.1"/>
    </source>
</evidence>
<dbReference type="AlphaFoldDB" id="A0AAD4QPU6"/>
<comment type="caution">
    <text evidence="2">The sequence shown here is derived from an EMBL/GenBank/DDBJ whole genome shotgun (WGS) entry which is preliminary data.</text>
</comment>
<feature type="compositionally biased region" description="Polar residues" evidence="1">
    <location>
        <begin position="41"/>
        <end position="51"/>
    </location>
</feature>
<gene>
    <name evidence="2" type="ORF">B0F90DRAFT_1916580</name>
</gene>
<feature type="compositionally biased region" description="Low complexity" evidence="1">
    <location>
        <begin position="183"/>
        <end position="194"/>
    </location>
</feature>
<proteinExistence type="predicted"/>
<sequence length="382" mass="40596">MTPPIISLPLESTVIFIYKIEWTTAKEALDAPHEQMIGSFNPMNSSNTSLPRVTFPGGPSPDSNYPSYNKPMDTQHTASVSGESAGAGSQAGGKSGNIDGSLKVGSGSDPSGGISSSPSNPASDHPAEILPSALPSQPHQHPALATQGKNGSEGRPDEKLNTTNAPTGVGATGPSPSKDARRSASAASHRNNNANGTAFAIGAATAANEPLDVDPSLQARITSAEDEPRPREMVAIGKEEHGVVRKLSKIIKSESKAESASLHVALEELAEIQKLQKGSIKEEGISQSRHSRALSDAHKAEMELLIARTANEREQAGLRAAGEVLEASRKHARETTEMLREKMEEVERLRVYKQMDDRERAVKVKGLVGEKRKAFSRILKSA</sequence>
<feature type="compositionally biased region" description="Low complexity" evidence="1">
    <location>
        <begin position="105"/>
        <end position="124"/>
    </location>
</feature>
<dbReference type="EMBL" id="WTXG01000008">
    <property type="protein sequence ID" value="KAI0303583.1"/>
    <property type="molecule type" value="Genomic_DNA"/>
</dbReference>
<protein>
    <submittedName>
        <fullName evidence="2">Uncharacterized protein</fullName>
    </submittedName>
</protein>
<evidence type="ECO:0000256" key="1">
    <source>
        <dbReference type="SAM" id="MobiDB-lite"/>
    </source>
</evidence>
<feature type="compositionally biased region" description="Polar residues" evidence="1">
    <location>
        <begin position="61"/>
        <end position="77"/>
    </location>
</feature>
<evidence type="ECO:0000313" key="3">
    <source>
        <dbReference type="Proteomes" id="UP001203297"/>
    </source>
</evidence>